<organism evidence="2 3">
    <name type="scientific">Armillaria ostoyae</name>
    <name type="common">Armillaria root rot fungus</name>
    <dbReference type="NCBI Taxonomy" id="47428"/>
    <lineage>
        <taxon>Eukaryota</taxon>
        <taxon>Fungi</taxon>
        <taxon>Dikarya</taxon>
        <taxon>Basidiomycota</taxon>
        <taxon>Agaricomycotina</taxon>
        <taxon>Agaricomycetes</taxon>
        <taxon>Agaricomycetidae</taxon>
        <taxon>Agaricales</taxon>
        <taxon>Marasmiineae</taxon>
        <taxon>Physalacriaceae</taxon>
        <taxon>Armillaria</taxon>
    </lineage>
</organism>
<gene>
    <name evidence="2" type="ORF">ARMOST_19022</name>
</gene>
<feature type="compositionally biased region" description="Low complexity" evidence="1">
    <location>
        <begin position="11"/>
        <end position="30"/>
    </location>
</feature>
<dbReference type="AlphaFoldDB" id="A0A284S3C9"/>
<accession>A0A284S3C9</accession>
<feature type="region of interest" description="Disordered" evidence="1">
    <location>
        <begin position="1"/>
        <end position="48"/>
    </location>
</feature>
<dbReference type="OMA" id="IAFPKVI"/>
<feature type="compositionally biased region" description="Acidic residues" evidence="1">
    <location>
        <begin position="31"/>
        <end position="44"/>
    </location>
</feature>
<dbReference type="STRING" id="47428.A0A284S3C9"/>
<evidence type="ECO:0000313" key="2">
    <source>
        <dbReference type="EMBL" id="SJL15522.1"/>
    </source>
</evidence>
<dbReference type="EMBL" id="FUEG01000029">
    <property type="protein sequence ID" value="SJL15522.1"/>
    <property type="molecule type" value="Genomic_DNA"/>
</dbReference>
<reference evidence="3" key="1">
    <citation type="journal article" date="2017" name="Nat. Ecol. Evol.">
        <title>Genome expansion and lineage-specific genetic innovations in the forest pathogenic fungi Armillaria.</title>
        <authorList>
            <person name="Sipos G."/>
            <person name="Prasanna A.N."/>
            <person name="Walter M.C."/>
            <person name="O'Connor E."/>
            <person name="Balint B."/>
            <person name="Krizsan K."/>
            <person name="Kiss B."/>
            <person name="Hess J."/>
            <person name="Varga T."/>
            <person name="Slot J."/>
            <person name="Riley R."/>
            <person name="Boka B."/>
            <person name="Rigling D."/>
            <person name="Barry K."/>
            <person name="Lee J."/>
            <person name="Mihaltcheva S."/>
            <person name="LaButti K."/>
            <person name="Lipzen A."/>
            <person name="Waldron R."/>
            <person name="Moloney N.M."/>
            <person name="Sperisen C."/>
            <person name="Kredics L."/>
            <person name="Vagvoelgyi C."/>
            <person name="Patrignani A."/>
            <person name="Fitzpatrick D."/>
            <person name="Nagy I."/>
            <person name="Doyle S."/>
            <person name="Anderson J.B."/>
            <person name="Grigoriev I.V."/>
            <person name="Gueldener U."/>
            <person name="Muensterkoetter M."/>
            <person name="Nagy L.G."/>
        </authorList>
    </citation>
    <scope>NUCLEOTIDE SEQUENCE [LARGE SCALE GENOMIC DNA]</scope>
    <source>
        <strain evidence="3">C18/9</strain>
    </source>
</reference>
<name>A0A284S3C9_ARMOS</name>
<proteinExistence type="predicted"/>
<evidence type="ECO:0008006" key="4">
    <source>
        <dbReference type="Google" id="ProtNLM"/>
    </source>
</evidence>
<protein>
    <recommendedName>
        <fullName evidence="4">Heterokaryon incompatibility domain-containing protein</fullName>
    </recommendedName>
</protein>
<sequence length="463" mass="52419">MTSKTISEAVPISSSSLLPEPTSSLVADSESSSEDSDGTSDDSDTTSYVFRRHRWPPKRIAFPKVIISAFTETGQGESSIKVPLQRFYKGRRPVIPSSLADTPCATLGTQGVLDGLNETLRTTYTLDILSLRSILEDCIEKHYDFGTAYGRLRQIWYTDDWSNIRDELRRWEENDREMRREALPISHAWVDQKDCEDVWTPINGKEWPVPTPKDTSLDLIRIEMLNLGLQYMWLDILCLRQMGGPKEDLHAMEWKLDMPTIGYVYEGVRVVIYLSGLGLPVSVKEGDLDGDRCWFRHAWTLQEVGDERIFAGDTSDGPIHDKPIDEGGNYKTELLTRFHKQLLGLGWNDWDLFNRLADMRNRVSTNPMDKVAGLAFPLGPGTIPAYHETECYDFSILSYLISILSHLITDISGSTGPTGPVSTPITNDFRYCATARDDRSPSSLFSLFLRIVTECSTRIHIYI</sequence>
<dbReference type="Proteomes" id="UP000219338">
    <property type="component" value="Unassembled WGS sequence"/>
</dbReference>
<keyword evidence="3" id="KW-1185">Reference proteome</keyword>
<dbReference type="OrthoDB" id="5418601at2759"/>
<evidence type="ECO:0000313" key="3">
    <source>
        <dbReference type="Proteomes" id="UP000219338"/>
    </source>
</evidence>
<evidence type="ECO:0000256" key="1">
    <source>
        <dbReference type="SAM" id="MobiDB-lite"/>
    </source>
</evidence>